<evidence type="ECO:0000313" key="3">
    <source>
        <dbReference type="Proteomes" id="UP001271769"/>
    </source>
</evidence>
<reference evidence="2 3" key="1">
    <citation type="journal article" date="2013" name="Antonie Van Leeuwenhoek">
        <title>Dongia rigui sp. nov., isolated from freshwater of a large wetland in Korea.</title>
        <authorList>
            <person name="Baik K.S."/>
            <person name="Hwang Y.M."/>
            <person name="Choi J.S."/>
            <person name="Kwon J."/>
            <person name="Seong C.N."/>
        </authorList>
    </citation>
    <scope>NUCLEOTIDE SEQUENCE [LARGE SCALE GENOMIC DNA]</scope>
    <source>
        <strain evidence="2 3">04SU4-P</strain>
    </source>
</reference>
<dbReference type="EMBL" id="JAXCLX010000003">
    <property type="protein sequence ID" value="MDY0874010.1"/>
    <property type="molecule type" value="Genomic_DNA"/>
</dbReference>
<accession>A0ABU5E480</accession>
<proteinExistence type="predicted"/>
<feature type="chain" id="PRO_5047101846" evidence="1">
    <location>
        <begin position="28"/>
        <end position="100"/>
    </location>
</feature>
<gene>
    <name evidence="2" type="ORF">SMD31_18860</name>
</gene>
<keyword evidence="3" id="KW-1185">Reference proteome</keyword>
<keyword evidence="1" id="KW-0732">Signal</keyword>
<dbReference type="RefSeq" id="WP_320502477.1">
    <property type="nucleotide sequence ID" value="NZ_JAXCLX010000003.1"/>
</dbReference>
<evidence type="ECO:0000313" key="2">
    <source>
        <dbReference type="EMBL" id="MDY0874010.1"/>
    </source>
</evidence>
<sequence>MTTQFRKTSFAAAIFAVAAFGPQVSFAETVGPMVDTKNPKLTAGQFVSNCQMIGGTVSDGGSSGNGGRIVNCEKDNGLGVSCSFDANSPTHCVGNGPRPQ</sequence>
<dbReference type="Proteomes" id="UP001271769">
    <property type="component" value="Unassembled WGS sequence"/>
</dbReference>
<name>A0ABU5E480_9PROT</name>
<comment type="caution">
    <text evidence="2">The sequence shown here is derived from an EMBL/GenBank/DDBJ whole genome shotgun (WGS) entry which is preliminary data.</text>
</comment>
<evidence type="ECO:0000256" key="1">
    <source>
        <dbReference type="SAM" id="SignalP"/>
    </source>
</evidence>
<protein>
    <submittedName>
        <fullName evidence="2">Uncharacterized protein</fullName>
    </submittedName>
</protein>
<organism evidence="2 3">
    <name type="scientific">Dongia rigui</name>
    <dbReference type="NCBI Taxonomy" id="940149"/>
    <lineage>
        <taxon>Bacteria</taxon>
        <taxon>Pseudomonadati</taxon>
        <taxon>Pseudomonadota</taxon>
        <taxon>Alphaproteobacteria</taxon>
        <taxon>Rhodospirillales</taxon>
        <taxon>Dongiaceae</taxon>
        <taxon>Dongia</taxon>
    </lineage>
</organism>
<feature type="signal peptide" evidence="1">
    <location>
        <begin position="1"/>
        <end position="27"/>
    </location>
</feature>